<feature type="non-terminal residue" evidence="1">
    <location>
        <position position="69"/>
    </location>
</feature>
<dbReference type="InterPro" id="IPR036921">
    <property type="entry name" value="PurM-like_N_sf"/>
</dbReference>
<sequence length="69" mass="7562">MTDEKKSNKYAEAGVDIDAGKRFVEIIKPLVSKTFKSNVMSDLGSFCALYSLNVETMERPVLVSSTDGV</sequence>
<proteinExistence type="predicted"/>
<dbReference type="EC" id="6.3.3.1" evidence="1"/>
<dbReference type="PANTHER" id="PTHR10520">
    <property type="entry name" value="TRIFUNCTIONAL PURINE BIOSYNTHETIC PROTEIN ADENOSINE-3-RELATED"/>
    <property type="match status" value="1"/>
</dbReference>
<keyword evidence="1" id="KW-0436">Ligase</keyword>
<dbReference type="GO" id="GO:0005829">
    <property type="term" value="C:cytosol"/>
    <property type="evidence" value="ECO:0007669"/>
    <property type="project" value="TreeGrafter"/>
</dbReference>
<dbReference type="Proteomes" id="UP000051861">
    <property type="component" value="Unassembled WGS sequence"/>
</dbReference>
<evidence type="ECO:0000313" key="2">
    <source>
        <dbReference type="Proteomes" id="UP000051861"/>
    </source>
</evidence>
<gene>
    <name evidence="1" type="ORF">AMJ44_12545</name>
</gene>
<evidence type="ECO:0000313" key="1">
    <source>
        <dbReference type="EMBL" id="KPJ64577.1"/>
    </source>
</evidence>
<dbReference type="GO" id="GO:0046084">
    <property type="term" value="P:adenine biosynthetic process"/>
    <property type="evidence" value="ECO:0007669"/>
    <property type="project" value="TreeGrafter"/>
</dbReference>
<comment type="caution">
    <text evidence="1">The sequence shown here is derived from an EMBL/GenBank/DDBJ whole genome shotgun (WGS) entry which is preliminary data.</text>
</comment>
<reference evidence="1 2" key="1">
    <citation type="journal article" date="2015" name="Microbiome">
        <title>Genomic resolution of linkages in carbon, nitrogen, and sulfur cycling among widespread estuary sediment bacteria.</title>
        <authorList>
            <person name="Baker B.J."/>
            <person name="Lazar C.S."/>
            <person name="Teske A.P."/>
            <person name="Dick G.J."/>
        </authorList>
    </citation>
    <scope>NUCLEOTIDE SEQUENCE [LARGE SCALE GENOMIC DNA]</scope>
    <source>
        <strain evidence="1">DG_54_3</strain>
    </source>
</reference>
<dbReference type="AlphaFoldDB" id="A0A0S7XPZ2"/>
<protein>
    <submittedName>
        <fullName evidence="1">Phosphoribosylaminoimidazole synthetase</fullName>
        <ecNumber evidence="1">6.3.3.1</ecNumber>
    </submittedName>
</protein>
<dbReference type="Gene3D" id="3.30.1330.10">
    <property type="entry name" value="PurM-like, N-terminal domain"/>
    <property type="match status" value="1"/>
</dbReference>
<dbReference type="SUPFAM" id="SSF55326">
    <property type="entry name" value="PurM N-terminal domain-like"/>
    <property type="match status" value="1"/>
</dbReference>
<dbReference type="InterPro" id="IPR004733">
    <property type="entry name" value="PurM_cligase"/>
</dbReference>
<dbReference type="GO" id="GO:0004641">
    <property type="term" value="F:phosphoribosylformylglycinamidine cyclo-ligase activity"/>
    <property type="evidence" value="ECO:0007669"/>
    <property type="project" value="UniProtKB-EC"/>
</dbReference>
<name>A0A0S7XPZ2_UNCSA</name>
<dbReference type="GO" id="GO:0006189">
    <property type="term" value="P:'de novo' IMP biosynthetic process"/>
    <property type="evidence" value="ECO:0007669"/>
    <property type="project" value="InterPro"/>
</dbReference>
<dbReference type="GO" id="GO:0004637">
    <property type="term" value="F:phosphoribosylamine-glycine ligase activity"/>
    <property type="evidence" value="ECO:0007669"/>
    <property type="project" value="TreeGrafter"/>
</dbReference>
<accession>A0A0S7XPZ2</accession>
<dbReference type="PANTHER" id="PTHR10520:SF12">
    <property type="entry name" value="TRIFUNCTIONAL PURINE BIOSYNTHETIC PROTEIN ADENOSINE-3"/>
    <property type="match status" value="1"/>
</dbReference>
<organism evidence="1 2">
    <name type="scientific">candidate division WOR-1 bacterium DG_54_3</name>
    <dbReference type="NCBI Taxonomy" id="1703775"/>
    <lineage>
        <taxon>Bacteria</taxon>
        <taxon>Bacillati</taxon>
        <taxon>Saganbacteria</taxon>
    </lineage>
</organism>
<dbReference type="EMBL" id="LIZX01000174">
    <property type="protein sequence ID" value="KPJ64577.1"/>
    <property type="molecule type" value="Genomic_DNA"/>
</dbReference>